<evidence type="ECO:0000256" key="1">
    <source>
        <dbReference type="ARBA" id="ARBA00000868"/>
    </source>
</evidence>
<dbReference type="GO" id="GO:0006168">
    <property type="term" value="P:adenine salvage"/>
    <property type="evidence" value="ECO:0007669"/>
    <property type="project" value="InterPro"/>
</dbReference>
<dbReference type="GO" id="GO:0002055">
    <property type="term" value="F:adenine binding"/>
    <property type="evidence" value="ECO:0007669"/>
    <property type="project" value="TreeGrafter"/>
</dbReference>
<feature type="domain" description="Phosphoribosyltransferase" evidence="12">
    <location>
        <begin position="29"/>
        <end position="152"/>
    </location>
</feature>
<keyword evidence="10" id="KW-0808">Transferase</keyword>
<dbReference type="UniPathway" id="UPA00588">
    <property type="reaction ID" value="UER00646"/>
</dbReference>
<dbReference type="GO" id="GO:0005737">
    <property type="term" value="C:cytoplasm"/>
    <property type="evidence" value="ECO:0007669"/>
    <property type="project" value="UniProtKB-SubCell"/>
</dbReference>
<name>A0A0N4Y954_NIPBR</name>
<evidence type="ECO:0000313" key="14">
    <source>
        <dbReference type="Proteomes" id="UP000271162"/>
    </source>
</evidence>
<dbReference type="PANTHER" id="PTHR32315:SF3">
    <property type="entry name" value="ADENINE PHOSPHORIBOSYLTRANSFERASE"/>
    <property type="match status" value="1"/>
</dbReference>
<evidence type="ECO:0000256" key="6">
    <source>
        <dbReference type="ARBA" id="ARBA00011893"/>
    </source>
</evidence>
<dbReference type="SUPFAM" id="SSF53271">
    <property type="entry name" value="PRTase-like"/>
    <property type="match status" value="1"/>
</dbReference>
<dbReference type="OMA" id="QAYDLEY"/>
<comment type="subcellular location">
    <subcellularLocation>
        <location evidence="3">Cytoplasm</location>
    </subcellularLocation>
</comment>
<comment type="catalytic activity">
    <reaction evidence="1">
        <text>AMP + diphosphate = 5-phospho-alpha-D-ribose 1-diphosphate + adenine</text>
        <dbReference type="Rhea" id="RHEA:16609"/>
        <dbReference type="ChEBI" id="CHEBI:16708"/>
        <dbReference type="ChEBI" id="CHEBI:33019"/>
        <dbReference type="ChEBI" id="CHEBI:58017"/>
        <dbReference type="ChEBI" id="CHEBI:456215"/>
        <dbReference type="EC" id="2.4.2.7"/>
    </reaction>
</comment>
<dbReference type="InterPro" id="IPR000836">
    <property type="entry name" value="PRTase_dom"/>
</dbReference>
<evidence type="ECO:0000256" key="7">
    <source>
        <dbReference type="ARBA" id="ARBA00017366"/>
    </source>
</evidence>
<reference evidence="15" key="1">
    <citation type="submission" date="2017-02" db="UniProtKB">
        <authorList>
            <consortium name="WormBaseParasite"/>
        </authorList>
    </citation>
    <scope>IDENTIFICATION</scope>
</reference>
<dbReference type="Gene3D" id="3.40.50.2020">
    <property type="match status" value="1"/>
</dbReference>
<sequence length="177" mass="19030">MADGKAKSLNDKEELESVGFHFRDIMPLFAQPAVVDDLCKAIANHIRKDIGQVDAIVALEARGFLFGPVIAIHLGLPFVPIRKKGKLPGDCVRMSYAKEYGEDVFEIQKDALSSGWKTVIVDDLLATGGSLKAAVDLVQSTKATVAEAFVIIELGPLRGREKLGGVPVTSLILCNEA</sequence>
<organism evidence="15">
    <name type="scientific">Nippostrongylus brasiliensis</name>
    <name type="common">Rat hookworm</name>
    <dbReference type="NCBI Taxonomy" id="27835"/>
    <lineage>
        <taxon>Eukaryota</taxon>
        <taxon>Metazoa</taxon>
        <taxon>Ecdysozoa</taxon>
        <taxon>Nematoda</taxon>
        <taxon>Chromadorea</taxon>
        <taxon>Rhabditida</taxon>
        <taxon>Rhabditina</taxon>
        <taxon>Rhabditomorpha</taxon>
        <taxon>Strongyloidea</taxon>
        <taxon>Heligmosomidae</taxon>
        <taxon>Nippostrongylus</taxon>
    </lineage>
</organism>
<evidence type="ECO:0000256" key="10">
    <source>
        <dbReference type="ARBA" id="ARBA00022679"/>
    </source>
</evidence>
<dbReference type="CDD" id="cd06223">
    <property type="entry name" value="PRTases_typeI"/>
    <property type="match status" value="1"/>
</dbReference>
<evidence type="ECO:0000313" key="13">
    <source>
        <dbReference type="EMBL" id="VDL76403.1"/>
    </source>
</evidence>
<dbReference type="EMBL" id="UYSL01020868">
    <property type="protein sequence ID" value="VDL76403.1"/>
    <property type="molecule type" value="Genomic_DNA"/>
</dbReference>
<keyword evidence="8" id="KW-0963">Cytoplasm</keyword>
<evidence type="ECO:0000256" key="5">
    <source>
        <dbReference type="ARBA" id="ARBA00008391"/>
    </source>
</evidence>
<dbReference type="GO" id="GO:0044209">
    <property type="term" value="P:AMP salvage"/>
    <property type="evidence" value="ECO:0007669"/>
    <property type="project" value="UniProtKB-UniPathway"/>
</dbReference>
<comment type="pathway">
    <text evidence="4">Purine metabolism; AMP biosynthesis via salvage pathway; AMP from adenine: step 1/1.</text>
</comment>
<keyword evidence="11" id="KW-0660">Purine salvage</keyword>
<dbReference type="AlphaFoldDB" id="A0A0N4Y954"/>
<comment type="function">
    <text evidence="2">Catalyzes a salvage reaction resulting in the formation of AMP, that is energically less costly than de novo synthesis.</text>
</comment>
<accession>A0A0N4Y954</accession>
<dbReference type="Proteomes" id="UP000271162">
    <property type="component" value="Unassembled WGS sequence"/>
</dbReference>
<gene>
    <name evidence="13" type="ORF">NBR_LOCUS12814</name>
</gene>
<dbReference type="GO" id="GO:0016208">
    <property type="term" value="F:AMP binding"/>
    <property type="evidence" value="ECO:0007669"/>
    <property type="project" value="TreeGrafter"/>
</dbReference>
<evidence type="ECO:0000256" key="4">
    <source>
        <dbReference type="ARBA" id="ARBA00004659"/>
    </source>
</evidence>
<dbReference type="Pfam" id="PF00156">
    <property type="entry name" value="Pribosyltran"/>
    <property type="match status" value="1"/>
</dbReference>
<evidence type="ECO:0000313" key="15">
    <source>
        <dbReference type="WBParaSite" id="NBR_0001281301-mRNA-1"/>
    </source>
</evidence>
<evidence type="ECO:0000256" key="8">
    <source>
        <dbReference type="ARBA" id="ARBA00022490"/>
    </source>
</evidence>
<keyword evidence="9" id="KW-0328">Glycosyltransferase</keyword>
<reference evidence="13 14" key="2">
    <citation type="submission" date="2018-11" db="EMBL/GenBank/DDBJ databases">
        <authorList>
            <consortium name="Pathogen Informatics"/>
        </authorList>
    </citation>
    <scope>NUCLEOTIDE SEQUENCE [LARGE SCALE GENOMIC DNA]</scope>
</reference>
<dbReference type="WBParaSite" id="NBR_0001281301-mRNA-1">
    <property type="protein sequence ID" value="NBR_0001281301-mRNA-1"/>
    <property type="gene ID" value="NBR_0001281301"/>
</dbReference>
<dbReference type="EC" id="2.4.2.7" evidence="6"/>
<dbReference type="InterPro" id="IPR005764">
    <property type="entry name" value="Ade_phspho_trans"/>
</dbReference>
<evidence type="ECO:0000256" key="2">
    <source>
        <dbReference type="ARBA" id="ARBA00003968"/>
    </source>
</evidence>
<keyword evidence="14" id="KW-1185">Reference proteome</keyword>
<dbReference type="NCBIfam" id="NF002636">
    <property type="entry name" value="PRK02304.1-5"/>
    <property type="match status" value="1"/>
</dbReference>
<evidence type="ECO:0000259" key="12">
    <source>
        <dbReference type="Pfam" id="PF00156"/>
    </source>
</evidence>
<evidence type="ECO:0000256" key="3">
    <source>
        <dbReference type="ARBA" id="ARBA00004496"/>
    </source>
</evidence>
<dbReference type="FunFam" id="3.40.50.2020:FF:000021">
    <property type="entry name" value="Adenine phosphoribosyltransferase"/>
    <property type="match status" value="1"/>
</dbReference>
<dbReference type="PANTHER" id="PTHR32315">
    <property type="entry name" value="ADENINE PHOSPHORIBOSYLTRANSFERASE"/>
    <property type="match status" value="1"/>
</dbReference>
<proteinExistence type="inferred from homology"/>
<dbReference type="InterPro" id="IPR050054">
    <property type="entry name" value="UPRTase/APRTase"/>
</dbReference>
<dbReference type="HAMAP" id="MF_00004">
    <property type="entry name" value="Aden_phosphoribosyltr"/>
    <property type="match status" value="1"/>
</dbReference>
<dbReference type="InterPro" id="IPR029057">
    <property type="entry name" value="PRTase-like"/>
</dbReference>
<dbReference type="GO" id="GO:0006166">
    <property type="term" value="P:purine ribonucleoside salvage"/>
    <property type="evidence" value="ECO:0007669"/>
    <property type="project" value="UniProtKB-KW"/>
</dbReference>
<comment type="similarity">
    <text evidence="5">Belongs to the purine/pyrimidine phosphoribosyltransferase family.</text>
</comment>
<evidence type="ECO:0000256" key="11">
    <source>
        <dbReference type="ARBA" id="ARBA00022726"/>
    </source>
</evidence>
<protein>
    <recommendedName>
        <fullName evidence="7">Adenine phosphoribosyltransferase</fullName>
        <ecNumber evidence="6">2.4.2.7</ecNumber>
    </recommendedName>
</protein>
<dbReference type="GO" id="GO:0003999">
    <property type="term" value="F:adenine phosphoribosyltransferase activity"/>
    <property type="evidence" value="ECO:0007669"/>
    <property type="project" value="UniProtKB-EC"/>
</dbReference>
<dbReference type="STRING" id="27835.A0A0N4Y954"/>
<evidence type="ECO:0000256" key="9">
    <source>
        <dbReference type="ARBA" id="ARBA00022676"/>
    </source>
</evidence>